<feature type="compositionally biased region" description="Polar residues" evidence="1">
    <location>
        <begin position="1"/>
        <end position="18"/>
    </location>
</feature>
<evidence type="ECO:0000313" key="3">
    <source>
        <dbReference type="Proteomes" id="UP000789901"/>
    </source>
</evidence>
<keyword evidence="3" id="KW-1185">Reference proteome</keyword>
<accession>A0ABN7WC41</accession>
<feature type="region of interest" description="Disordered" evidence="1">
    <location>
        <begin position="1"/>
        <end position="25"/>
    </location>
</feature>
<feature type="region of interest" description="Disordered" evidence="1">
    <location>
        <begin position="82"/>
        <end position="101"/>
    </location>
</feature>
<name>A0ABN7WC41_GIGMA</name>
<sequence length="101" mass="12013">MLINDSSSSNPLKSTSAKCKTDKAKGNRPRILIWDNYIEVEDDWHRHFGATLYCQRPVLDDIRRRWLIEVVKRDKKVNNNKDNEISIRKKNQTNQSIMLHY</sequence>
<evidence type="ECO:0000256" key="1">
    <source>
        <dbReference type="SAM" id="MobiDB-lite"/>
    </source>
</evidence>
<proteinExistence type="predicted"/>
<protein>
    <submittedName>
        <fullName evidence="2">15883_t:CDS:1</fullName>
    </submittedName>
</protein>
<reference evidence="2 3" key="1">
    <citation type="submission" date="2021-06" db="EMBL/GenBank/DDBJ databases">
        <authorList>
            <person name="Kallberg Y."/>
            <person name="Tangrot J."/>
            <person name="Rosling A."/>
        </authorList>
    </citation>
    <scope>NUCLEOTIDE SEQUENCE [LARGE SCALE GENOMIC DNA]</scope>
    <source>
        <strain evidence="2 3">120-4 pot B 10/14</strain>
    </source>
</reference>
<feature type="compositionally biased region" description="Polar residues" evidence="1">
    <location>
        <begin position="92"/>
        <end position="101"/>
    </location>
</feature>
<organism evidence="2 3">
    <name type="scientific">Gigaspora margarita</name>
    <dbReference type="NCBI Taxonomy" id="4874"/>
    <lineage>
        <taxon>Eukaryota</taxon>
        <taxon>Fungi</taxon>
        <taxon>Fungi incertae sedis</taxon>
        <taxon>Mucoromycota</taxon>
        <taxon>Glomeromycotina</taxon>
        <taxon>Glomeromycetes</taxon>
        <taxon>Diversisporales</taxon>
        <taxon>Gigasporaceae</taxon>
        <taxon>Gigaspora</taxon>
    </lineage>
</organism>
<comment type="caution">
    <text evidence="2">The sequence shown here is derived from an EMBL/GenBank/DDBJ whole genome shotgun (WGS) entry which is preliminary data.</text>
</comment>
<gene>
    <name evidence="2" type="ORF">GMARGA_LOCUS28951</name>
</gene>
<evidence type="ECO:0000313" key="2">
    <source>
        <dbReference type="EMBL" id="CAG8825847.1"/>
    </source>
</evidence>
<dbReference type="EMBL" id="CAJVQB010038052">
    <property type="protein sequence ID" value="CAG8825847.1"/>
    <property type="molecule type" value="Genomic_DNA"/>
</dbReference>
<dbReference type="Proteomes" id="UP000789901">
    <property type="component" value="Unassembled WGS sequence"/>
</dbReference>